<accession>A0A6B3LTI5</accession>
<evidence type="ECO:0000259" key="1">
    <source>
        <dbReference type="Pfam" id="PF04389"/>
    </source>
</evidence>
<dbReference type="InterPro" id="IPR007484">
    <property type="entry name" value="Peptidase_M28"/>
</dbReference>
<dbReference type="Gene3D" id="3.50.30.30">
    <property type="match status" value="1"/>
</dbReference>
<evidence type="ECO:0000313" key="3">
    <source>
        <dbReference type="Proteomes" id="UP000474777"/>
    </source>
</evidence>
<sequence>MKLFRYILILFFCLGSLHLYAQDMLRVRQTIDTLTSSYFHGRGYIFEGDTRAANYIRDRYKAAGLQPVGSSYMQEFTLPVNRITETPELQVGNYKLTAGTDFVASARSSSGKGKADVLYLDTLVFSNEAALQKFFAHNFRKKALVYPQKFQKQLWELPLPYLQKLSSAALHIVLQPNGLLTTVAAQAAPLPILEVKQSAWPAGARKLKYKVVSDHTPNYRTQNVIGVIPGAVQPDSFIVYTAHYDHLGGQGKGVYFPGANDNASGTTMLLELAEYYSKPENRSNYSIAFIAFAAEEAGLLGSFHYVNNPLFPLSNIRFLVNLDLLGTGDDGMMVVNGSIHPAEFAQLQTINKKHNYLPQIKMRGKAANSDHYPFSERGVPAFFFYTLGGTTAYHNTNDQARQLPLTKFSEVFRLITDFAAALQGQR</sequence>
<dbReference type="PANTHER" id="PTHR12147">
    <property type="entry name" value="METALLOPEPTIDASE M28 FAMILY MEMBER"/>
    <property type="match status" value="1"/>
</dbReference>
<feature type="domain" description="Peptidase M28" evidence="1">
    <location>
        <begin position="223"/>
        <end position="418"/>
    </location>
</feature>
<keyword evidence="3" id="KW-1185">Reference proteome</keyword>
<protein>
    <submittedName>
        <fullName evidence="2">M28 family peptidase</fullName>
    </submittedName>
</protein>
<dbReference type="GO" id="GO:0006508">
    <property type="term" value="P:proteolysis"/>
    <property type="evidence" value="ECO:0007669"/>
    <property type="project" value="InterPro"/>
</dbReference>
<dbReference type="PANTHER" id="PTHR12147:SF26">
    <property type="entry name" value="PEPTIDASE M28 DOMAIN-CONTAINING PROTEIN"/>
    <property type="match status" value="1"/>
</dbReference>
<name>A0A6B3LTI5_9BACT</name>
<dbReference type="GO" id="GO:0008235">
    <property type="term" value="F:metalloexopeptidase activity"/>
    <property type="evidence" value="ECO:0007669"/>
    <property type="project" value="InterPro"/>
</dbReference>
<reference evidence="2 3" key="1">
    <citation type="submission" date="2020-02" db="EMBL/GenBank/DDBJ databases">
        <authorList>
            <person name="Kim M.K."/>
        </authorList>
    </citation>
    <scope>NUCLEOTIDE SEQUENCE [LARGE SCALE GENOMIC DNA]</scope>
    <source>
        <strain evidence="2 3">BT327</strain>
    </source>
</reference>
<gene>
    <name evidence="2" type="ORF">GXP69_04150</name>
</gene>
<dbReference type="InterPro" id="IPR045175">
    <property type="entry name" value="M28_fam"/>
</dbReference>
<evidence type="ECO:0000313" key="2">
    <source>
        <dbReference type="EMBL" id="NEM96877.1"/>
    </source>
</evidence>
<organism evidence="2 3">
    <name type="scientific">Pontibacter burrus</name>
    <dbReference type="NCBI Taxonomy" id="2704466"/>
    <lineage>
        <taxon>Bacteria</taxon>
        <taxon>Pseudomonadati</taxon>
        <taxon>Bacteroidota</taxon>
        <taxon>Cytophagia</taxon>
        <taxon>Cytophagales</taxon>
        <taxon>Hymenobacteraceae</taxon>
        <taxon>Pontibacter</taxon>
    </lineage>
</organism>
<dbReference type="AlphaFoldDB" id="A0A6B3LTI5"/>
<dbReference type="Proteomes" id="UP000474777">
    <property type="component" value="Unassembled WGS sequence"/>
</dbReference>
<dbReference type="Gene3D" id="3.40.630.10">
    <property type="entry name" value="Zn peptidases"/>
    <property type="match status" value="1"/>
</dbReference>
<comment type="caution">
    <text evidence="2">The sequence shown here is derived from an EMBL/GenBank/DDBJ whole genome shotgun (WGS) entry which is preliminary data.</text>
</comment>
<dbReference type="Pfam" id="PF04389">
    <property type="entry name" value="Peptidase_M28"/>
    <property type="match status" value="1"/>
</dbReference>
<proteinExistence type="predicted"/>
<dbReference type="RefSeq" id="WP_163912653.1">
    <property type="nucleotide sequence ID" value="NZ_JAAGWD010000001.1"/>
</dbReference>
<dbReference type="SUPFAM" id="SSF53187">
    <property type="entry name" value="Zn-dependent exopeptidases"/>
    <property type="match status" value="1"/>
</dbReference>
<dbReference type="EMBL" id="JAAGWD010000001">
    <property type="protein sequence ID" value="NEM96877.1"/>
    <property type="molecule type" value="Genomic_DNA"/>
</dbReference>